<dbReference type="RefSeq" id="WP_102197387.1">
    <property type="nucleotide sequence ID" value="NZ_JAHAHW010000006.1"/>
</dbReference>
<evidence type="ECO:0000256" key="7">
    <source>
        <dbReference type="SAM" id="Phobius"/>
    </source>
</evidence>
<evidence type="ECO:0000256" key="6">
    <source>
        <dbReference type="ARBA" id="ARBA00023136"/>
    </source>
</evidence>
<comment type="similarity">
    <text evidence="2">Belongs to the EamA transporter family.</text>
</comment>
<comment type="subcellular location">
    <subcellularLocation>
        <location evidence="1">Cell membrane</location>
        <topology evidence="1">Multi-pass membrane protein</topology>
    </subcellularLocation>
</comment>
<comment type="caution">
    <text evidence="9">The sequence shown here is derived from an EMBL/GenBank/DDBJ whole genome shotgun (WGS) entry which is preliminary data.</text>
</comment>
<dbReference type="GeneID" id="84577698"/>
<feature type="transmembrane region" description="Helical" evidence="7">
    <location>
        <begin position="102"/>
        <end position="121"/>
    </location>
</feature>
<feature type="transmembrane region" description="Helical" evidence="7">
    <location>
        <begin position="211"/>
        <end position="233"/>
    </location>
</feature>
<feature type="transmembrane region" description="Helical" evidence="7">
    <location>
        <begin position="76"/>
        <end position="96"/>
    </location>
</feature>
<keyword evidence="4 7" id="KW-0812">Transmembrane</keyword>
<protein>
    <submittedName>
        <fullName evidence="9">EamA family transporter</fullName>
    </submittedName>
</protein>
<keyword evidence="5 7" id="KW-1133">Transmembrane helix</keyword>
<dbReference type="PANTHER" id="PTHR42920">
    <property type="entry name" value="OS03G0707200 PROTEIN-RELATED"/>
    <property type="match status" value="1"/>
</dbReference>
<dbReference type="Pfam" id="PF00892">
    <property type="entry name" value="EamA"/>
    <property type="match status" value="2"/>
</dbReference>
<feature type="domain" description="EamA" evidence="8">
    <location>
        <begin position="154"/>
        <end position="286"/>
    </location>
</feature>
<dbReference type="Proteomes" id="UP000235658">
    <property type="component" value="Unassembled WGS sequence"/>
</dbReference>
<accession>A0A2N6UKH7</accession>
<dbReference type="EMBL" id="PNHP01000001">
    <property type="protein sequence ID" value="PMC82286.1"/>
    <property type="molecule type" value="Genomic_DNA"/>
</dbReference>
<name>A0A2N6UKH7_9FIRM</name>
<feature type="transmembrane region" description="Helical" evidence="7">
    <location>
        <begin position="188"/>
        <end position="205"/>
    </location>
</feature>
<keyword evidence="6 7" id="KW-0472">Membrane</keyword>
<dbReference type="PANTHER" id="PTHR42920:SF5">
    <property type="entry name" value="EAMA DOMAIN-CONTAINING PROTEIN"/>
    <property type="match status" value="1"/>
</dbReference>
<evidence type="ECO:0000256" key="4">
    <source>
        <dbReference type="ARBA" id="ARBA00022692"/>
    </source>
</evidence>
<feature type="domain" description="EamA" evidence="8">
    <location>
        <begin position="6"/>
        <end position="143"/>
    </location>
</feature>
<dbReference type="InterPro" id="IPR000620">
    <property type="entry name" value="EamA_dom"/>
</dbReference>
<sequence length="301" mass="33737">MKNKHRGELLLFLTSFIWGFAFIAQKLGSDYIPPFTFNFLRNLVAGIFLFFYLIFRRKKSNKKMDAYTKTETIRGAIATGIVMAIAVSFQQIGVYYTTSGKAGFITSLYVVIVPIFAIFMGKKVSKKTGISIILALIGLYLLTVKVEDGFSVNKGDILIFVGSLFFAFHILFIDYYSPKSDSVKMSMLQFFIASFISFCLMILFEKPDINLILKGILAILYLGIFSSGLGYTLQIIAQKDTDPTISSLILSLEAVFAAFFGFLFLKEVPVGREIFGAILMFMAIILSQIPDSLIKKILKIK</sequence>
<feature type="transmembrane region" description="Helical" evidence="7">
    <location>
        <begin position="38"/>
        <end position="55"/>
    </location>
</feature>
<dbReference type="InterPro" id="IPR037185">
    <property type="entry name" value="EmrE-like"/>
</dbReference>
<evidence type="ECO:0000256" key="5">
    <source>
        <dbReference type="ARBA" id="ARBA00022989"/>
    </source>
</evidence>
<feature type="transmembrane region" description="Helical" evidence="7">
    <location>
        <begin position="270"/>
        <end position="289"/>
    </location>
</feature>
<evidence type="ECO:0000259" key="8">
    <source>
        <dbReference type="Pfam" id="PF00892"/>
    </source>
</evidence>
<dbReference type="InterPro" id="IPR051258">
    <property type="entry name" value="Diverse_Substrate_Transporter"/>
</dbReference>
<evidence type="ECO:0000256" key="1">
    <source>
        <dbReference type="ARBA" id="ARBA00004651"/>
    </source>
</evidence>
<evidence type="ECO:0000256" key="2">
    <source>
        <dbReference type="ARBA" id="ARBA00007362"/>
    </source>
</evidence>
<proteinExistence type="inferred from homology"/>
<feature type="transmembrane region" description="Helical" evidence="7">
    <location>
        <begin position="245"/>
        <end position="264"/>
    </location>
</feature>
<feature type="transmembrane region" description="Helical" evidence="7">
    <location>
        <begin position="157"/>
        <end position="176"/>
    </location>
</feature>
<feature type="transmembrane region" description="Helical" evidence="7">
    <location>
        <begin position="128"/>
        <end position="145"/>
    </location>
</feature>
<keyword evidence="3" id="KW-1003">Cell membrane</keyword>
<evidence type="ECO:0000256" key="3">
    <source>
        <dbReference type="ARBA" id="ARBA00022475"/>
    </source>
</evidence>
<reference evidence="9 10" key="1">
    <citation type="submission" date="2017-09" db="EMBL/GenBank/DDBJ databases">
        <title>Bacterial strain isolated from the female urinary microbiota.</title>
        <authorList>
            <person name="Thomas-White K."/>
            <person name="Kumar N."/>
            <person name="Forster S."/>
            <person name="Putonti C."/>
            <person name="Lawley T."/>
            <person name="Wolfe A.J."/>
        </authorList>
    </citation>
    <scope>NUCLEOTIDE SEQUENCE [LARGE SCALE GENOMIC DNA]</scope>
    <source>
        <strain evidence="9 10">UMB0204</strain>
    </source>
</reference>
<dbReference type="SUPFAM" id="SSF103481">
    <property type="entry name" value="Multidrug resistance efflux transporter EmrE"/>
    <property type="match status" value="2"/>
</dbReference>
<evidence type="ECO:0000313" key="9">
    <source>
        <dbReference type="EMBL" id="PMC82286.1"/>
    </source>
</evidence>
<dbReference type="AlphaFoldDB" id="A0A2N6UKH7"/>
<dbReference type="GO" id="GO:0005886">
    <property type="term" value="C:plasma membrane"/>
    <property type="evidence" value="ECO:0007669"/>
    <property type="project" value="UniProtKB-SubCell"/>
</dbReference>
<gene>
    <name evidence="9" type="ORF">CJ192_00710</name>
</gene>
<evidence type="ECO:0000313" key="10">
    <source>
        <dbReference type="Proteomes" id="UP000235658"/>
    </source>
</evidence>
<organism evidence="9 10">
    <name type="scientific">Anaerococcus hydrogenalis</name>
    <dbReference type="NCBI Taxonomy" id="33029"/>
    <lineage>
        <taxon>Bacteria</taxon>
        <taxon>Bacillati</taxon>
        <taxon>Bacillota</taxon>
        <taxon>Tissierellia</taxon>
        <taxon>Tissierellales</taxon>
        <taxon>Peptoniphilaceae</taxon>
        <taxon>Anaerococcus</taxon>
    </lineage>
</organism>